<feature type="coiled-coil region" evidence="3">
    <location>
        <begin position="121"/>
        <end position="176"/>
    </location>
</feature>
<dbReference type="InterPro" id="IPR010754">
    <property type="entry name" value="OPA3-like"/>
</dbReference>
<evidence type="ECO:0008006" key="7">
    <source>
        <dbReference type="Google" id="ProtNLM"/>
    </source>
</evidence>
<keyword evidence="2 3" id="KW-0175">Coiled coil</keyword>
<evidence type="ECO:0000313" key="6">
    <source>
        <dbReference type="Proteomes" id="UP000078561"/>
    </source>
</evidence>
<dbReference type="PANTHER" id="PTHR12499">
    <property type="entry name" value="OPTIC ATROPHY 3 PROTEIN OPA3"/>
    <property type="match status" value="1"/>
</dbReference>
<dbReference type="Pfam" id="PF07047">
    <property type="entry name" value="OPA3"/>
    <property type="match status" value="1"/>
</dbReference>
<dbReference type="InParanoid" id="A0A163MTJ1"/>
<keyword evidence="6" id="KW-1185">Reference proteome</keyword>
<evidence type="ECO:0000313" key="5">
    <source>
        <dbReference type="EMBL" id="SAM08531.1"/>
    </source>
</evidence>
<dbReference type="PANTHER" id="PTHR12499:SF0">
    <property type="entry name" value="OPTIC ATROPHY 3 PROTEIN"/>
    <property type="match status" value="1"/>
</dbReference>
<reference evidence="5" key="1">
    <citation type="submission" date="2016-04" db="EMBL/GenBank/DDBJ databases">
        <authorList>
            <person name="Evans L.H."/>
            <person name="Alamgir A."/>
            <person name="Owens N."/>
            <person name="Weber N.D."/>
            <person name="Virtaneva K."/>
            <person name="Barbian K."/>
            <person name="Babar A."/>
            <person name="Rosenke K."/>
        </authorList>
    </citation>
    <scope>NUCLEOTIDE SEQUENCE [LARGE SCALE GENOMIC DNA]</scope>
    <source>
        <strain evidence="5">CBS 101.48</strain>
    </source>
</reference>
<dbReference type="AlphaFoldDB" id="A0A163MTJ1"/>
<dbReference type="Proteomes" id="UP000078561">
    <property type="component" value="Unassembled WGS sequence"/>
</dbReference>
<gene>
    <name evidence="5" type="primary">ABSGL_14194.1 scaffold 14385</name>
</gene>
<name>A0A163MTJ1_ABSGL</name>
<organism evidence="5">
    <name type="scientific">Absidia glauca</name>
    <name type="common">Pin mould</name>
    <dbReference type="NCBI Taxonomy" id="4829"/>
    <lineage>
        <taxon>Eukaryota</taxon>
        <taxon>Fungi</taxon>
        <taxon>Fungi incertae sedis</taxon>
        <taxon>Mucoromycota</taxon>
        <taxon>Mucoromycotina</taxon>
        <taxon>Mucoromycetes</taxon>
        <taxon>Mucorales</taxon>
        <taxon>Cunninghamellaceae</taxon>
        <taxon>Absidia</taxon>
    </lineage>
</organism>
<feature type="region of interest" description="Disordered" evidence="4">
    <location>
        <begin position="1"/>
        <end position="27"/>
    </location>
</feature>
<comment type="similarity">
    <text evidence="1">Belongs to the OPA3 family.</text>
</comment>
<proteinExistence type="inferred from homology"/>
<dbReference type="EMBL" id="LT554895">
    <property type="protein sequence ID" value="SAM08531.1"/>
    <property type="molecule type" value="Genomic_DNA"/>
</dbReference>
<dbReference type="GO" id="GO:0005739">
    <property type="term" value="C:mitochondrion"/>
    <property type="evidence" value="ECO:0007669"/>
    <property type="project" value="TreeGrafter"/>
</dbReference>
<accession>A0A163MTJ1</accession>
<sequence length="200" mass="22609">MVHHQSNKRAALLTQRPGTKANISPPGTLAKPVANSIKMQAKQHPTFKEFCIGVAQKSHRLEMTLKMNFLGYRKEVIRPLNDARAIESGANFMSEAFVFGVGASIIIAENWRSRNKDKNRRNYVDDALENLEAQNSELTETLENTAKAQELIKERLQLMEDENQHLRNMLDEILSVSMGLKRHTQYDQPAVIGLPGITKD</sequence>
<dbReference type="OrthoDB" id="2129069at2759"/>
<evidence type="ECO:0000256" key="1">
    <source>
        <dbReference type="ARBA" id="ARBA00007584"/>
    </source>
</evidence>
<dbReference type="STRING" id="4829.A0A163MTJ1"/>
<evidence type="ECO:0000256" key="2">
    <source>
        <dbReference type="ARBA" id="ARBA00023054"/>
    </source>
</evidence>
<protein>
    <recommendedName>
        <fullName evidence="7">OPA3-like protein</fullName>
    </recommendedName>
</protein>
<dbReference type="FunCoup" id="A0A163MTJ1">
    <property type="interactions" value="383"/>
</dbReference>
<evidence type="ECO:0000256" key="3">
    <source>
        <dbReference type="SAM" id="Coils"/>
    </source>
</evidence>
<evidence type="ECO:0000256" key="4">
    <source>
        <dbReference type="SAM" id="MobiDB-lite"/>
    </source>
</evidence>
<dbReference type="GO" id="GO:0019216">
    <property type="term" value="P:regulation of lipid metabolic process"/>
    <property type="evidence" value="ECO:0007669"/>
    <property type="project" value="TreeGrafter"/>
</dbReference>